<accession>A0ABR7T8F4</accession>
<sequence length="483" mass="54033">MKKVAPFVGALWVVVGMAALAAYMVYGYTHEVELEDGSRKFANPRYWTVGERVSKETFDQAQSLSQGQRLEEGPADVLFFSNVPELPIYTGVLTRVDDVLAPTGVTKALFSHFNMLVNFTTNPLSNYRAKVGLIITNNTGIPIDVYMRRNAKGVNVDEKDIRLLQDDLAPRNPATNEDIYYGSQLGNKVVHEFFRSVSQGETKVASLLPGEDYYWYEKAGTRAWAIGIAEFAFRDSTSGKILKQGDLPKSQGIQMCSFICELGTELKEFSRWASGPETILNQSDYEHIHMRGLISAGVNRTYSVKYDARKEGLLSLFLGPGLKDGTDSSVAGTARYKPEMFLNDKVGGIDKYGHIAGQQVKELPVENNGSYGIEYQIQIDAEGPFAIAIQAAGAGYEQFGKPKVDLYNQWMTAKLDDEVRTLTFRDPNYWSYFSDFSKLGPLGTGRVFFLVDQRGHHQHKLSLILPPNNYAPYRVLLMPLSKW</sequence>
<keyword evidence="2" id="KW-1185">Reference proteome</keyword>
<dbReference type="EMBL" id="JACVHF010000033">
    <property type="protein sequence ID" value="MBC9786338.1"/>
    <property type="molecule type" value="Genomic_DNA"/>
</dbReference>
<comment type="caution">
    <text evidence="1">The sequence shown here is derived from an EMBL/GenBank/DDBJ whole genome shotgun (WGS) entry which is preliminary data.</text>
</comment>
<protein>
    <submittedName>
        <fullName evidence="1">Uncharacterized protein</fullName>
    </submittedName>
</protein>
<organism evidence="1 2">
    <name type="scientific">Heliobacterium chlorum</name>
    <dbReference type="NCBI Taxonomy" id="2698"/>
    <lineage>
        <taxon>Bacteria</taxon>
        <taxon>Bacillati</taxon>
        <taxon>Bacillota</taxon>
        <taxon>Clostridia</taxon>
        <taxon>Eubacteriales</taxon>
        <taxon>Heliobacteriaceae</taxon>
        <taxon>Heliobacterium</taxon>
    </lineage>
</organism>
<evidence type="ECO:0000313" key="1">
    <source>
        <dbReference type="EMBL" id="MBC9786338.1"/>
    </source>
</evidence>
<gene>
    <name evidence="1" type="ORF">H1S01_17915</name>
</gene>
<evidence type="ECO:0000313" key="2">
    <source>
        <dbReference type="Proteomes" id="UP000617402"/>
    </source>
</evidence>
<proteinExistence type="predicted"/>
<dbReference type="Proteomes" id="UP000617402">
    <property type="component" value="Unassembled WGS sequence"/>
</dbReference>
<reference evidence="1 2" key="1">
    <citation type="submission" date="2020-07" db="EMBL/GenBank/DDBJ databases">
        <title>Draft whole-genome sequence of Heliobacterium chlorum DSM 3682, type strain.</title>
        <authorList>
            <person name="Kyndt J.A."/>
            <person name="Meyer T.E."/>
            <person name="Imhoff J.F."/>
        </authorList>
    </citation>
    <scope>NUCLEOTIDE SEQUENCE [LARGE SCALE GENOMIC DNA]</scope>
    <source>
        <strain evidence="1 2">DSM 3682</strain>
    </source>
</reference>
<dbReference type="RefSeq" id="WP_188041759.1">
    <property type="nucleotide sequence ID" value="NZ_JACVHF010000033.1"/>
</dbReference>
<name>A0ABR7T8F4_HELCL</name>